<feature type="compositionally biased region" description="Polar residues" evidence="1">
    <location>
        <begin position="58"/>
        <end position="67"/>
    </location>
</feature>
<evidence type="ECO:0000256" key="1">
    <source>
        <dbReference type="SAM" id="MobiDB-lite"/>
    </source>
</evidence>
<feature type="region of interest" description="Disordered" evidence="1">
    <location>
        <begin position="55"/>
        <end position="87"/>
    </location>
</feature>
<feature type="non-terminal residue" evidence="2">
    <location>
        <position position="136"/>
    </location>
</feature>
<comment type="caution">
    <text evidence="2">The sequence shown here is derived from an EMBL/GenBank/DDBJ whole genome shotgun (WGS) entry which is preliminary data.</text>
</comment>
<reference evidence="2" key="1">
    <citation type="submission" date="2021-02" db="EMBL/GenBank/DDBJ databases">
        <title>Comparative genomics reveals that relaxation of natural selection precedes convergent phenotypic evolution of cavefish.</title>
        <authorList>
            <person name="Peng Z."/>
        </authorList>
    </citation>
    <scope>NUCLEOTIDE SEQUENCE</scope>
    <source>
        <tissue evidence="2">Muscle</tissue>
    </source>
</reference>
<dbReference type="EMBL" id="JAFHDT010000010">
    <property type="protein sequence ID" value="KAI7804695.1"/>
    <property type="molecule type" value="Genomic_DNA"/>
</dbReference>
<evidence type="ECO:0000313" key="3">
    <source>
        <dbReference type="Proteomes" id="UP001059041"/>
    </source>
</evidence>
<name>A0A9W7TW90_TRIRA</name>
<accession>A0A9W7TW90</accession>
<dbReference type="Proteomes" id="UP001059041">
    <property type="component" value="Linkage Group LG10"/>
</dbReference>
<organism evidence="2 3">
    <name type="scientific">Triplophysa rosa</name>
    <name type="common">Cave loach</name>
    <dbReference type="NCBI Taxonomy" id="992332"/>
    <lineage>
        <taxon>Eukaryota</taxon>
        <taxon>Metazoa</taxon>
        <taxon>Chordata</taxon>
        <taxon>Craniata</taxon>
        <taxon>Vertebrata</taxon>
        <taxon>Euteleostomi</taxon>
        <taxon>Actinopterygii</taxon>
        <taxon>Neopterygii</taxon>
        <taxon>Teleostei</taxon>
        <taxon>Ostariophysi</taxon>
        <taxon>Cypriniformes</taxon>
        <taxon>Nemacheilidae</taxon>
        <taxon>Triplophysa</taxon>
    </lineage>
</organism>
<keyword evidence="3" id="KW-1185">Reference proteome</keyword>
<dbReference type="AlphaFoldDB" id="A0A9W7TW90"/>
<protein>
    <submittedName>
        <fullName evidence="2">Uncharacterized protein</fullName>
    </submittedName>
</protein>
<proteinExistence type="predicted"/>
<evidence type="ECO:0000313" key="2">
    <source>
        <dbReference type="EMBL" id="KAI7804695.1"/>
    </source>
</evidence>
<sequence length="136" mass="15045">DLEDYVDRFLEAAEEVVFGEAELAVTNKCTQPPAIKQEYMSPSDGTSRRKLVRKVDAASQTGNQKCTQPPAIKQEYMSPSDGTSRRKLVRKVDAASQTDHVQPIIELSWDYSSSYGVTCIPEALNCCSEDVPEAAR</sequence>
<gene>
    <name evidence="2" type="ORF">IRJ41_016101</name>
</gene>